<keyword evidence="1" id="KW-0472">Membrane</keyword>
<name>A0A2T0BDA1_9CLOT</name>
<dbReference type="EMBL" id="PVXQ01000023">
    <property type="protein sequence ID" value="PRR81880.1"/>
    <property type="molecule type" value="Genomic_DNA"/>
</dbReference>
<keyword evidence="1" id="KW-0812">Transmembrane</keyword>
<accession>A0A2T0BDA1</accession>
<organism evidence="2 3">
    <name type="scientific">Clostridium vincentii</name>
    <dbReference type="NCBI Taxonomy" id="52704"/>
    <lineage>
        <taxon>Bacteria</taxon>
        <taxon>Bacillati</taxon>
        <taxon>Bacillota</taxon>
        <taxon>Clostridia</taxon>
        <taxon>Eubacteriales</taxon>
        <taxon>Clostridiaceae</taxon>
        <taxon>Clostridium</taxon>
    </lineage>
</organism>
<feature type="transmembrane region" description="Helical" evidence="1">
    <location>
        <begin position="74"/>
        <end position="93"/>
    </location>
</feature>
<evidence type="ECO:0000313" key="3">
    <source>
        <dbReference type="Proteomes" id="UP000239471"/>
    </source>
</evidence>
<gene>
    <name evidence="2" type="ORF">CLVI_22260</name>
</gene>
<keyword evidence="1" id="KW-1133">Transmembrane helix</keyword>
<keyword evidence="3" id="KW-1185">Reference proteome</keyword>
<feature type="transmembrane region" description="Helical" evidence="1">
    <location>
        <begin position="12"/>
        <end position="29"/>
    </location>
</feature>
<proteinExistence type="predicted"/>
<dbReference type="OrthoDB" id="2928469at2"/>
<feature type="transmembrane region" description="Helical" evidence="1">
    <location>
        <begin position="105"/>
        <end position="125"/>
    </location>
</feature>
<protein>
    <submittedName>
        <fullName evidence="2">Uncharacterized protein</fullName>
    </submittedName>
</protein>
<evidence type="ECO:0000256" key="1">
    <source>
        <dbReference type="SAM" id="Phobius"/>
    </source>
</evidence>
<dbReference type="AlphaFoldDB" id="A0A2T0BDA1"/>
<evidence type="ECO:0000313" key="2">
    <source>
        <dbReference type="EMBL" id="PRR81880.1"/>
    </source>
</evidence>
<reference evidence="2 3" key="1">
    <citation type="submission" date="2018-03" db="EMBL/GenBank/DDBJ databases">
        <title>Genome sequence of Clostridium vincentii DSM 10228.</title>
        <authorList>
            <person name="Poehlein A."/>
            <person name="Daniel R."/>
        </authorList>
    </citation>
    <scope>NUCLEOTIDE SEQUENCE [LARGE SCALE GENOMIC DNA]</scope>
    <source>
        <strain evidence="2 3">DSM 10228</strain>
    </source>
</reference>
<sequence>MDKGLYKKIMYINEFSFFFGWTIIFLLGADKPPPIGFLWLVLLTGFLDGIQFLYLKIFLPKLFCSANKLFIKNLMFFSFGGLAVGLLVMIINFEQSLTLGLLNNSILLIVLTIVGLLYGIYFYWFNSILIRWIK</sequence>
<comment type="caution">
    <text evidence="2">The sequence shown here is derived from an EMBL/GenBank/DDBJ whole genome shotgun (WGS) entry which is preliminary data.</text>
</comment>
<dbReference type="Proteomes" id="UP000239471">
    <property type="component" value="Unassembled WGS sequence"/>
</dbReference>
<dbReference type="RefSeq" id="WP_106060184.1">
    <property type="nucleotide sequence ID" value="NZ_PVXQ01000023.1"/>
</dbReference>
<feature type="transmembrane region" description="Helical" evidence="1">
    <location>
        <begin position="35"/>
        <end position="54"/>
    </location>
</feature>